<dbReference type="Proteomes" id="UP000886785">
    <property type="component" value="Unassembled WGS sequence"/>
</dbReference>
<dbReference type="Pfam" id="PF02637">
    <property type="entry name" value="GatB_Yqey"/>
    <property type="match status" value="1"/>
</dbReference>
<dbReference type="InterPro" id="IPR003789">
    <property type="entry name" value="Asn/Gln_tRNA_amidoTrase-B-like"/>
</dbReference>
<dbReference type="SUPFAM" id="SSF89095">
    <property type="entry name" value="GatB/YqeY motif"/>
    <property type="match status" value="2"/>
</dbReference>
<comment type="caution">
    <text evidence="12">The sequence shown here is derived from an EMBL/GenBank/DDBJ whole genome shotgun (WGS) entry which is preliminary data.</text>
</comment>
<comment type="catalytic activity">
    <reaction evidence="9 10">
        <text>L-glutamyl-tRNA(Gln) + L-glutamine + ATP + H2O = L-glutaminyl-tRNA(Gln) + L-glutamate + ADP + phosphate + H(+)</text>
        <dbReference type="Rhea" id="RHEA:17521"/>
        <dbReference type="Rhea" id="RHEA-COMP:9681"/>
        <dbReference type="Rhea" id="RHEA-COMP:9684"/>
        <dbReference type="ChEBI" id="CHEBI:15377"/>
        <dbReference type="ChEBI" id="CHEBI:15378"/>
        <dbReference type="ChEBI" id="CHEBI:29985"/>
        <dbReference type="ChEBI" id="CHEBI:30616"/>
        <dbReference type="ChEBI" id="CHEBI:43474"/>
        <dbReference type="ChEBI" id="CHEBI:58359"/>
        <dbReference type="ChEBI" id="CHEBI:78520"/>
        <dbReference type="ChEBI" id="CHEBI:78521"/>
        <dbReference type="ChEBI" id="CHEBI:456216"/>
    </reaction>
</comment>
<dbReference type="InterPro" id="IPR023168">
    <property type="entry name" value="GatB_Yqey_C_2"/>
</dbReference>
<proteinExistence type="inferred from homology"/>
<dbReference type="PANTHER" id="PTHR11659:SF0">
    <property type="entry name" value="GLUTAMYL-TRNA(GLN) AMIDOTRANSFERASE SUBUNIT B, MITOCHONDRIAL"/>
    <property type="match status" value="1"/>
</dbReference>
<comment type="subunit">
    <text evidence="2 10">Heterotrimer of A, B and C subunits.</text>
</comment>
<dbReference type="NCBIfam" id="NF004012">
    <property type="entry name" value="PRK05477.1-2"/>
    <property type="match status" value="1"/>
</dbReference>
<comment type="similarity">
    <text evidence="1 10">Belongs to the GatB/GatE family. GatB subfamily.</text>
</comment>
<dbReference type="EC" id="6.3.5.-" evidence="10"/>
<keyword evidence="5 10" id="KW-0067">ATP-binding</keyword>
<protein>
    <recommendedName>
        <fullName evidence="10">Aspartyl/glutamyl-tRNA(Asn/Gln) amidotransferase subunit B</fullName>
        <shortName evidence="10">Asp/Glu-ADT subunit B</shortName>
        <ecNumber evidence="10">6.3.5.-</ecNumber>
    </recommendedName>
</protein>
<dbReference type="PROSITE" id="PS01234">
    <property type="entry name" value="GATB"/>
    <property type="match status" value="1"/>
</dbReference>
<reference evidence="12" key="2">
    <citation type="journal article" date="2021" name="PeerJ">
        <title>Extensive microbial diversity within the chicken gut microbiome revealed by metagenomics and culture.</title>
        <authorList>
            <person name="Gilroy R."/>
            <person name="Ravi A."/>
            <person name="Getino M."/>
            <person name="Pursley I."/>
            <person name="Horton D.L."/>
            <person name="Alikhan N.F."/>
            <person name="Baker D."/>
            <person name="Gharbi K."/>
            <person name="Hall N."/>
            <person name="Watson M."/>
            <person name="Adriaenssens E.M."/>
            <person name="Foster-Nyarko E."/>
            <person name="Jarju S."/>
            <person name="Secka A."/>
            <person name="Antonio M."/>
            <person name="Oren A."/>
            <person name="Chaudhuri R.R."/>
            <person name="La Ragione R."/>
            <person name="Hildebrand F."/>
            <person name="Pallen M.J."/>
        </authorList>
    </citation>
    <scope>NUCLEOTIDE SEQUENCE</scope>
    <source>
        <strain evidence="12">ChiSjej1B19-7085</strain>
    </source>
</reference>
<keyword evidence="6 10" id="KW-0648">Protein biosynthesis</keyword>
<reference evidence="12" key="1">
    <citation type="submission" date="2020-10" db="EMBL/GenBank/DDBJ databases">
        <authorList>
            <person name="Gilroy R."/>
        </authorList>
    </citation>
    <scope>NUCLEOTIDE SEQUENCE</scope>
    <source>
        <strain evidence="12">ChiSjej1B19-7085</strain>
    </source>
</reference>
<evidence type="ECO:0000313" key="13">
    <source>
        <dbReference type="Proteomes" id="UP000886785"/>
    </source>
</evidence>
<evidence type="ECO:0000256" key="8">
    <source>
        <dbReference type="ARBA" id="ARBA00047380"/>
    </source>
</evidence>
<dbReference type="AlphaFoldDB" id="A0A9D1J1Q2"/>
<evidence type="ECO:0000256" key="4">
    <source>
        <dbReference type="ARBA" id="ARBA00022741"/>
    </source>
</evidence>
<dbReference type="EMBL" id="DVHF01000098">
    <property type="protein sequence ID" value="HIR57682.1"/>
    <property type="molecule type" value="Genomic_DNA"/>
</dbReference>
<gene>
    <name evidence="10 12" type="primary">gatB</name>
    <name evidence="12" type="ORF">IAA54_08430</name>
</gene>
<name>A0A9D1J1Q2_9FIRM</name>
<organism evidence="12 13">
    <name type="scientific">Candidatus Gallacutalibacter pullicola</name>
    <dbReference type="NCBI Taxonomy" id="2840830"/>
    <lineage>
        <taxon>Bacteria</taxon>
        <taxon>Bacillati</taxon>
        <taxon>Bacillota</taxon>
        <taxon>Clostridia</taxon>
        <taxon>Eubacteriales</taxon>
        <taxon>Candidatus Gallacutalibacter</taxon>
    </lineage>
</organism>
<evidence type="ECO:0000256" key="3">
    <source>
        <dbReference type="ARBA" id="ARBA00022598"/>
    </source>
</evidence>
<evidence type="ECO:0000256" key="10">
    <source>
        <dbReference type="HAMAP-Rule" id="MF_00121"/>
    </source>
</evidence>
<sequence>MKQGYEAVIGLEVHCELKTESKIFCACPTSFGAQPNTHCCPVCLGMPGALPVLNRKAVELAIRAGTALHCEIHPDSRMDRKNYFYPDMPKAYQITQFAYPICTAGWLEIEMKSGKKRIGITRIHMEEDAGKMIHTPEGSMIDYNRAGVPLIEIVSGPDLRTAEEAKAYVQKLRTLLTAAGVSDCRMQEGSLRVDVNLSVRRKGDSSLGTRTEMKNLNSVQFMAKAIQYEADRQMQVLESGGRVEQETRRYNQETGRTEVMRRKEEADDYRYFPDPDLLAVRLSRDETAEIASRLPELPDERCARYRETYGLPVRDAELLSQDLSVSRCFEEAAAKCKSPKLAANILISNWLPLFDPAEEKPFPPLSAQLAQLADLFETGRISSSTVKVLALRVWETGESPQSAAQRENLWQIQDEQTLLPVVQAVLADYPAAADDYRRGKQQALQLLLGQVIRRTAGRADPQTARRLLVGTLSQTL</sequence>
<evidence type="ECO:0000256" key="7">
    <source>
        <dbReference type="ARBA" id="ARBA00024799"/>
    </source>
</evidence>
<feature type="domain" description="Asn/Gln amidotransferase" evidence="11">
    <location>
        <begin position="327"/>
        <end position="472"/>
    </location>
</feature>
<dbReference type="Gene3D" id="1.10.150.380">
    <property type="entry name" value="GatB domain, N-terminal subdomain"/>
    <property type="match status" value="1"/>
</dbReference>
<dbReference type="HAMAP" id="MF_00121">
    <property type="entry name" value="GatB"/>
    <property type="match status" value="1"/>
</dbReference>
<dbReference type="InterPro" id="IPR018027">
    <property type="entry name" value="Asn/Gln_amidotransferase"/>
</dbReference>
<dbReference type="InterPro" id="IPR017959">
    <property type="entry name" value="Asn/Gln-tRNA_amidoTrfase_suB/E"/>
</dbReference>
<dbReference type="Pfam" id="PF02934">
    <property type="entry name" value="GatB_N"/>
    <property type="match status" value="1"/>
</dbReference>
<evidence type="ECO:0000313" key="12">
    <source>
        <dbReference type="EMBL" id="HIR57682.1"/>
    </source>
</evidence>
<dbReference type="PANTHER" id="PTHR11659">
    <property type="entry name" value="GLUTAMYL-TRNA GLN AMIDOTRANSFERASE SUBUNIT B MITOCHONDRIAL AND PROKARYOTIC PET112-RELATED"/>
    <property type="match status" value="1"/>
</dbReference>
<evidence type="ECO:0000259" key="11">
    <source>
        <dbReference type="SMART" id="SM00845"/>
    </source>
</evidence>
<evidence type="ECO:0000256" key="2">
    <source>
        <dbReference type="ARBA" id="ARBA00011123"/>
    </source>
</evidence>
<evidence type="ECO:0000256" key="9">
    <source>
        <dbReference type="ARBA" id="ARBA00047913"/>
    </source>
</evidence>
<keyword evidence="4 10" id="KW-0547">Nucleotide-binding</keyword>
<comment type="function">
    <text evidence="7 10">Allows the formation of correctly charged Asn-tRNA(Asn) or Gln-tRNA(Gln) through the transamidation of misacylated Asp-tRNA(Asn) or Glu-tRNA(Gln) in organisms which lack either or both of asparaginyl-tRNA or glutaminyl-tRNA synthetases. The reaction takes place in the presence of glutamine and ATP through an activated phospho-Asp-tRNA(Asn) or phospho-Glu-tRNA(Gln).</text>
</comment>
<dbReference type="InterPro" id="IPR042114">
    <property type="entry name" value="GatB_C_1"/>
</dbReference>
<dbReference type="GO" id="GO:0006412">
    <property type="term" value="P:translation"/>
    <property type="evidence" value="ECO:0007669"/>
    <property type="project" value="UniProtKB-UniRule"/>
</dbReference>
<dbReference type="NCBIfam" id="TIGR00133">
    <property type="entry name" value="gatB"/>
    <property type="match status" value="1"/>
</dbReference>
<dbReference type="Gene3D" id="1.10.10.410">
    <property type="match status" value="1"/>
</dbReference>
<dbReference type="GO" id="GO:0070681">
    <property type="term" value="P:glutaminyl-tRNAGln biosynthesis via transamidation"/>
    <property type="evidence" value="ECO:0007669"/>
    <property type="project" value="TreeGrafter"/>
</dbReference>
<dbReference type="InterPro" id="IPR014746">
    <property type="entry name" value="Gln_synth/guanido_kin_cat_dom"/>
</dbReference>
<accession>A0A9D1J1Q2</accession>
<dbReference type="InterPro" id="IPR004413">
    <property type="entry name" value="GatB"/>
</dbReference>
<dbReference type="InterPro" id="IPR017958">
    <property type="entry name" value="Gln-tRNA_amidoTrfase_suB_CS"/>
</dbReference>
<dbReference type="GO" id="GO:0050567">
    <property type="term" value="F:glutaminyl-tRNA synthase (glutamine-hydrolyzing) activity"/>
    <property type="evidence" value="ECO:0007669"/>
    <property type="project" value="UniProtKB-UniRule"/>
</dbReference>
<evidence type="ECO:0000256" key="1">
    <source>
        <dbReference type="ARBA" id="ARBA00005306"/>
    </source>
</evidence>
<keyword evidence="3 10" id="KW-0436">Ligase</keyword>
<dbReference type="SUPFAM" id="SSF55931">
    <property type="entry name" value="Glutamine synthetase/guanido kinase"/>
    <property type="match status" value="1"/>
</dbReference>
<dbReference type="GO" id="GO:0005524">
    <property type="term" value="F:ATP binding"/>
    <property type="evidence" value="ECO:0007669"/>
    <property type="project" value="UniProtKB-KW"/>
</dbReference>
<evidence type="ECO:0000256" key="5">
    <source>
        <dbReference type="ARBA" id="ARBA00022840"/>
    </source>
</evidence>
<dbReference type="NCBIfam" id="NF004014">
    <property type="entry name" value="PRK05477.1-4"/>
    <property type="match status" value="1"/>
</dbReference>
<dbReference type="InterPro" id="IPR006075">
    <property type="entry name" value="Asn/Gln-tRNA_Trfase_suB/E_cat"/>
</dbReference>
<comment type="catalytic activity">
    <reaction evidence="8 10">
        <text>L-aspartyl-tRNA(Asn) + L-glutamine + ATP + H2O = L-asparaginyl-tRNA(Asn) + L-glutamate + ADP + phosphate + 2 H(+)</text>
        <dbReference type="Rhea" id="RHEA:14513"/>
        <dbReference type="Rhea" id="RHEA-COMP:9674"/>
        <dbReference type="Rhea" id="RHEA-COMP:9677"/>
        <dbReference type="ChEBI" id="CHEBI:15377"/>
        <dbReference type="ChEBI" id="CHEBI:15378"/>
        <dbReference type="ChEBI" id="CHEBI:29985"/>
        <dbReference type="ChEBI" id="CHEBI:30616"/>
        <dbReference type="ChEBI" id="CHEBI:43474"/>
        <dbReference type="ChEBI" id="CHEBI:58359"/>
        <dbReference type="ChEBI" id="CHEBI:78515"/>
        <dbReference type="ChEBI" id="CHEBI:78516"/>
        <dbReference type="ChEBI" id="CHEBI:456216"/>
    </reaction>
</comment>
<dbReference type="SMART" id="SM00845">
    <property type="entry name" value="GatB_Yqey"/>
    <property type="match status" value="1"/>
</dbReference>
<evidence type="ECO:0000256" key="6">
    <source>
        <dbReference type="ARBA" id="ARBA00022917"/>
    </source>
</evidence>